<evidence type="ECO:0000313" key="2">
    <source>
        <dbReference type="Proteomes" id="UP001638806"/>
    </source>
</evidence>
<dbReference type="Proteomes" id="UP001638806">
    <property type="component" value="Unassembled WGS sequence"/>
</dbReference>
<reference evidence="1" key="1">
    <citation type="submission" date="2024-12" db="EMBL/GenBank/DDBJ databases">
        <title>Comparative genomics and development of molecular markers within Purpureocillium lilacinum and among Purpureocillium species.</title>
        <authorList>
            <person name="Yeh Z.-Y."/>
            <person name="Ni N.-T."/>
            <person name="Lo P.-H."/>
            <person name="Mushyakhwo K."/>
            <person name="Lin C.-F."/>
            <person name="Nai Y.-S."/>
        </authorList>
    </citation>
    <scope>NUCLEOTIDE SEQUENCE</scope>
    <source>
        <strain evidence="1">NCHU-NPUST-175</strain>
    </source>
</reference>
<organism evidence="1 2">
    <name type="scientific">Purpureocillium lilacinum</name>
    <name type="common">Paecilomyces lilacinus</name>
    <dbReference type="NCBI Taxonomy" id="33203"/>
    <lineage>
        <taxon>Eukaryota</taxon>
        <taxon>Fungi</taxon>
        <taxon>Dikarya</taxon>
        <taxon>Ascomycota</taxon>
        <taxon>Pezizomycotina</taxon>
        <taxon>Sordariomycetes</taxon>
        <taxon>Hypocreomycetidae</taxon>
        <taxon>Hypocreales</taxon>
        <taxon>Ophiocordycipitaceae</taxon>
        <taxon>Purpureocillium</taxon>
    </lineage>
</organism>
<comment type="caution">
    <text evidence="1">The sequence shown here is derived from an EMBL/GenBank/DDBJ whole genome shotgun (WGS) entry which is preliminary data.</text>
</comment>
<proteinExistence type="predicted"/>
<evidence type="ECO:0000313" key="1">
    <source>
        <dbReference type="EMBL" id="KAL3954858.1"/>
    </source>
</evidence>
<gene>
    <name evidence="1" type="ORF">ACCO45_010421</name>
</gene>
<protein>
    <submittedName>
        <fullName evidence="1">Uncharacterized protein</fullName>
    </submittedName>
</protein>
<sequence length="130" mass="13861">MAPANSARPLAPLSSAATRRQSCRASASLGFHPWAALASRRLPSGACGDTHRSSQAVAGAATSMHRTMIDAELDEDDEMVRGLLRRVLRIWAAVATGAWRRAMSSAEIASHRNVQVVVLARSRDATAQAQ</sequence>
<keyword evidence="2" id="KW-1185">Reference proteome</keyword>
<name>A0ACC4DFQ8_PURLI</name>
<dbReference type="EMBL" id="JBGNUJ010000010">
    <property type="protein sequence ID" value="KAL3954858.1"/>
    <property type="molecule type" value="Genomic_DNA"/>
</dbReference>
<accession>A0ACC4DFQ8</accession>